<evidence type="ECO:0000256" key="5">
    <source>
        <dbReference type="ARBA" id="ARBA00023004"/>
    </source>
</evidence>
<dbReference type="STRING" id="398673.A0A2P4ZBA3"/>
<evidence type="ECO:0000256" key="1">
    <source>
        <dbReference type="ARBA" id="ARBA00001971"/>
    </source>
</evidence>
<dbReference type="Proteomes" id="UP000054821">
    <property type="component" value="Unassembled WGS sequence"/>
</dbReference>
<dbReference type="SUPFAM" id="SSF48264">
    <property type="entry name" value="Cytochrome P450"/>
    <property type="match status" value="1"/>
</dbReference>
<sequence>MAFIVQAASTQWIAILITCVLSLVFVATYRLLFHPLAALPGPKLAAISPWWQIRKIIVAKPYELALHDRYGPVVRTAPNEVVCNSKEAFDAIYKSSTPLDKGPWYEGTRLSSGVLDLFIRRHHIDGCHLLAETDMARYQLIRRSGGPAFTASNLKRYEPKVVEAMQRVCERLNRLNGEEVETSEWMHITILECLTSISWSGSPDNILEQGHDWGDLELNVAFWRRTTVLGHLPTLRVLLDLFPMLKKYAFGILGLPTNHSRDGIGLPAHIAPSLIGQLVHRCTSIENPSFENGQDLMEQLLAIHAKRPDFGVGYARGMAGSSVAAGHDTTGASLVSILCRICTNPDLQKRVEQECRGERMPLAFEDRPSTVTSACVREAMRLQHVTNISLSRVAPRNGLHLHGHFFPEGTVLGVNPTSFARNRDLFGPDAGEFKPERWLSGDENHLRTLERYNLLFGGQSRSCPGQNLARLIIGLVVPRLFRNFDIQVKVPEGGFDNYPPQFWTMLSGSKIKFIPRQDSK</sequence>
<dbReference type="GO" id="GO:0016705">
    <property type="term" value="F:oxidoreductase activity, acting on paired donors, with incorporation or reduction of molecular oxygen"/>
    <property type="evidence" value="ECO:0007669"/>
    <property type="project" value="InterPro"/>
</dbReference>
<evidence type="ECO:0000256" key="6">
    <source>
        <dbReference type="SAM" id="Phobius"/>
    </source>
</evidence>
<comment type="caution">
    <text evidence="7">The sequence shown here is derived from an EMBL/GenBank/DDBJ whole genome shotgun (WGS) entry which is preliminary data.</text>
</comment>
<organism evidence="7 8">
    <name type="scientific">Trichoderma gamsii</name>
    <dbReference type="NCBI Taxonomy" id="398673"/>
    <lineage>
        <taxon>Eukaryota</taxon>
        <taxon>Fungi</taxon>
        <taxon>Dikarya</taxon>
        <taxon>Ascomycota</taxon>
        <taxon>Pezizomycotina</taxon>
        <taxon>Sordariomycetes</taxon>
        <taxon>Hypocreomycetidae</taxon>
        <taxon>Hypocreales</taxon>
        <taxon>Hypocreaceae</taxon>
        <taxon>Trichoderma</taxon>
    </lineage>
</organism>
<dbReference type="Pfam" id="PF00067">
    <property type="entry name" value="p450"/>
    <property type="match status" value="1"/>
</dbReference>
<dbReference type="GO" id="GO:0020037">
    <property type="term" value="F:heme binding"/>
    <property type="evidence" value="ECO:0007669"/>
    <property type="project" value="InterPro"/>
</dbReference>
<dbReference type="InterPro" id="IPR050121">
    <property type="entry name" value="Cytochrome_P450_monoxygenase"/>
</dbReference>
<evidence type="ECO:0000256" key="3">
    <source>
        <dbReference type="ARBA" id="ARBA00022617"/>
    </source>
</evidence>
<accession>A0A2P4ZBA3</accession>
<reference evidence="7 8" key="1">
    <citation type="journal article" date="2016" name="Genome Announc.">
        <title>Draft Whole-Genome Sequence of Trichoderma gamsii T6085, a Promising Biocontrol Agent of Fusarium Head Blight on Wheat.</title>
        <authorList>
            <person name="Baroncelli R."/>
            <person name="Zapparata A."/>
            <person name="Piaggeschi G."/>
            <person name="Sarrocco S."/>
            <person name="Vannacci G."/>
        </authorList>
    </citation>
    <scope>NUCLEOTIDE SEQUENCE [LARGE SCALE GENOMIC DNA]</scope>
    <source>
        <strain evidence="7 8">T6085</strain>
    </source>
</reference>
<evidence type="ECO:0000313" key="7">
    <source>
        <dbReference type="EMBL" id="PON21572.1"/>
    </source>
</evidence>
<dbReference type="PANTHER" id="PTHR24305">
    <property type="entry name" value="CYTOCHROME P450"/>
    <property type="match status" value="1"/>
</dbReference>
<dbReference type="GeneID" id="29980966"/>
<dbReference type="InterPro" id="IPR036396">
    <property type="entry name" value="Cyt_P450_sf"/>
</dbReference>
<dbReference type="GO" id="GO:0005506">
    <property type="term" value="F:iron ion binding"/>
    <property type="evidence" value="ECO:0007669"/>
    <property type="project" value="InterPro"/>
</dbReference>
<evidence type="ECO:0000256" key="4">
    <source>
        <dbReference type="ARBA" id="ARBA00022723"/>
    </source>
</evidence>
<keyword evidence="6" id="KW-0812">Transmembrane</keyword>
<keyword evidence="8" id="KW-1185">Reference proteome</keyword>
<gene>
    <name evidence="7" type="ORF">TGAM01_v209603</name>
</gene>
<evidence type="ECO:0000256" key="2">
    <source>
        <dbReference type="ARBA" id="ARBA00010617"/>
    </source>
</evidence>
<dbReference type="GO" id="GO:0004497">
    <property type="term" value="F:monooxygenase activity"/>
    <property type="evidence" value="ECO:0007669"/>
    <property type="project" value="InterPro"/>
</dbReference>
<keyword evidence="6" id="KW-0472">Membrane</keyword>
<proteinExistence type="inferred from homology"/>
<evidence type="ECO:0000313" key="8">
    <source>
        <dbReference type="Proteomes" id="UP000054821"/>
    </source>
</evidence>
<dbReference type="InterPro" id="IPR001128">
    <property type="entry name" value="Cyt_P450"/>
</dbReference>
<keyword evidence="5" id="KW-0408">Iron</keyword>
<feature type="transmembrane region" description="Helical" evidence="6">
    <location>
        <begin position="12"/>
        <end position="32"/>
    </location>
</feature>
<protein>
    <submittedName>
        <fullName evidence="7">Cytochrome P450 76C2</fullName>
    </submittedName>
</protein>
<comment type="similarity">
    <text evidence="2">Belongs to the cytochrome P450 family.</text>
</comment>
<dbReference type="AlphaFoldDB" id="A0A2P4ZBA3"/>
<comment type="cofactor">
    <cofactor evidence="1">
        <name>heme</name>
        <dbReference type="ChEBI" id="CHEBI:30413"/>
    </cofactor>
</comment>
<name>A0A2P4ZBA3_9HYPO</name>
<dbReference type="PANTHER" id="PTHR24305:SF232">
    <property type="entry name" value="P450, PUTATIVE (EUROFUNG)-RELATED"/>
    <property type="match status" value="1"/>
</dbReference>
<keyword evidence="6" id="KW-1133">Transmembrane helix</keyword>
<dbReference type="EMBL" id="JPDN02000048">
    <property type="protein sequence ID" value="PON21572.1"/>
    <property type="molecule type" value="Genomic_DNA"/>
</dbReference>
<keyword evidence="4" id="KW-0479">Metal-binding</keyword>
<keyword evidence="3" id="KW-0349">Heme</keyword>
<dbReference type="Gene3D" id="1.10.630.10">
    <property type="entry name" value="Cytochrome P450"/>
    <property type="match status" value="1"/>
</dbReference>
<dbReference type="PRINTS" id="PR00385">
    <property type="entry name" value="P450"/>
</dbReference>
<dbReference type="RefSeq" id="XP_018665715.1">
    <property type="nucleotide sequence ID" value="XM_018800883.1"/>
</dbReference>